<protein>
    <recommendedName>
        <fullName evidence="5">protein adenylyltransferase</fullName>
        <ecNumber evidence="5">2.7.7.108</ecNumber>
    </recommendedName>
</protein>
<keyword evidence="10" id="KW-1185">Reference proteome</keyword>
<dbReference type="AlphaFoldDB" id="A0A2S1R4L4"/>
<evidence type="ECO:0000256" key="3">
    <source>
        <dbReference type="ARBA" id="ARBA00022741"/>
    </source>
</evidence>
<keyword evidence="1" id="KW-0808">Transferase</keyword>
<dbReference type="Pfam" id="PF02661">
    <property type="entry name" value="Fic"/>
    <property type="match status" value="1"/>
</dbReference>
<dbReference type="RefSeq" id="WP_108846481.1">
    <property type="nucleotide sequence ID" value="NZ_CP015449.1"/>
</dbReference>
<dbReference type="EMBL" id="CP015449">
    <property type="protein sequence ID" value="AWH91219.1"/>
    <property type="molecule type" value="Genomic_DNA"/>
</dbReference>
<accession>A0A2S1R4L4</accession>
<comment type="catalytic activity">
    <reaction evidence="7">
        <text>L-tyrosyl-[protein] + ATP = O-(5'-adenylyl)-L-tyrosyl-[protein] + diphosphate</text>
        <dbReference type="Rhea" id="RHEA:54288"/>
        <dbReference type="Rhea" id="RHEA-COMP:10136"/>
        <dbReference type="Rhea" id="RHEA-COMP:13846"/>
        <dbReference type="ChEBI" id="CHEBI:30616"/>
        <dbReference type="ChEBI" id="CHEBI:33019"/>
        <dbReference type="ChEBI" id="CHEBI:46858"/>
        <dbReference type="ChEBI" id="CHEBI:83624"/>
        <dbReference type="EC" id="2.7.7.108"/>
    </reaction>
</comment>
<proteinExistence type="predicted"/>
<gene>
    <name evidence="9" type="ORF">A6035_02475</name>
</gene>
<dbReference type="KEGG" id="dlu:A6035_02475"/>
<dbReference type="OrthoDB" id="9813719at2"/>
<dbReference type="PANTHER" id="PTHR39560">
    <property type="entry name" value="PROTEIN ADENYLYLTRANSFERASE FIC-RELATED"/>
    <property type="match status" value="1"/>
</dbReference>
<dbReference type="EC" id="2.7.7.108" evidence="5"/>
<keyword evidence="4" id="KW-0067">ATP-binding</keyword>
<feature type="domain" description="Fido" evidence="8">
    <location>
        <begin position="50"/>
        <end position="197"/>
    </location>
</feature>
<dbReference type="Proteomes" id="UP000244928">
    <property type="component" value="Chromosome"/>
</dbReference>
<reference evidence="9 10" key="1">
    <citation type="submission" date="2016-04" db="EMBL/GenBank/DDBJ databases">
        <title>Complete genome sequence of Dietzia lutea YIM 80766T, a strain isolated from desert soil in Egypt.</title>
        <authorList>
            <person name="Zhao J."/>
            <person name="Hu B."/>
            <person name="Geng S."/>
            <person name="Nie Y."/>
            <person name="Tang Y."/>
        </authorList>
    </citation>
    <scope>NUCLEOTIDE SEQUENCE [LARGE SCALE GENOMIC DNA]</scope>
    <source>
        <strain evidence="9 10">YIM 80766</strain>
    </source>
</reference>
<dbReference type="GO" id="GO:0070733">
    <property type="term" value="F:AMPylase activity"/>
    <property type="evidence" value="ECO:0007669"/>
    <property type="project" value="UniProtKB-EC"/>
</dbReference>
<evidence type="ECO:0000313" key="9">
    <source>
        <dbReference type="EMBL" id="AWH91219.1"/>
    </source>
</evidence>
<evidence type="ECO:0000256" key="5">
    <source>
        <dbReference type="ARBA" id="ARBA00034531"/>
    </source>
</evidence>
<dbReference type="InterPro" id="IPR036597">
    <property type="entry name" value="Fido-like_dom_sf"/>
</dbReference>
<evidence type="ECO:0000256" key="6">
    <source>
        <dbReference type="ARBA" id="ARBA00047939"/>
    </source>
</evidence>
<dbReference type="GO" id="GO:0051302">
    <property type="term" value="P:regulation of cell division"/>
    <property type="evidence" value="ECO:0007669"/>
    <property type="project" value="TreeGrafter"/>
</dbReference>
<name>A0A2S1R4L4_9ACTN</name>
<evidence type="ECO:0000313" key="10">
    <source>
        <dbReference type="Proteomes" id="UP000244928"/>
    </source>
</evidence>
<dbReference type="PANTHER" id="PTHR39560:SF1">
    <property type="entry name" value="PROTEIN ADENYLYLTRANSFERASE FIC-RELATED"/>
    <property type="match status" value="1"/>
</dbReference>
<sequence length="234" mass="26266">MTSRDPYREPSGVLRNLLGVSDPAVLAEYERDLAFFRVVELELHPVDGRFDFAHLRAIHRYILQDIFDWAGELRTVETRALGIPHARPQFLADELDRVFRRIADDPPSTTDTDAATDTIASHWSELTLVHPFRDGNSRTQRVFFDRMFRLAGWAVDWAAVDATAAHAARHMSVYGRPDYLADQLRHAVHPATELADGGLSSTLGSCSVVDAVEHFHAMRNHHASGSTAPYPCPR</sequence>
<dbReference type="SUPFAM" id="SSF140931">
    <property type="entry name" value="Fic-like"/>
    <property type="match status" value="1"/>
</dbReference>
<dbReference type="InterPro" id="IPR003812">
    <property type="entry name" value="Fido"/>
</dbReference>
<keyword evidence="3" id="KW-0547">Nucleotide-binding</keyword>
<evidence type="ECO:0000256" key="1">
    <source>
        <dbReference type="ARBA" id="ARBA00022679"/>
    </source>
</evidence>
<dbReference type="GO" id="GO:0005524">
    <property type="term" value="F:ATP binding"/>
    <property type="evidence" value="ECO:0007669"/>
    <property type="project" value="UniProtKB-KW"/>
</dbReference>
<keyword evidence="2" id="KW-0548">Nucleotidyltransferase</keyword>
<organism evidence="9 10">
    <name type="scientific">Dietzia lutea</name>
    <dbReference type="NCBI Taxonomy" id="546160"/>
    <lineage>
        <taxon>Bacteria</taxon>
        <taxon>Bacillati</taxon>
        <taxon>Actinomycetota</taxon>
        <taxon>Actinomycetes</taxon>
        <taxon>Mycobacteriales</taxon>
        <taxon>Dietziaceae</taxon>
        <taxon>Dietzia</taxon>
    </lineage>
</organism>
<dbReference type="Gene3D" id="1.10.3290.10">
    <property type="entry name" value="Fido-like domain"/>
    <property type="match status" value="1"/>
</dbReference>
<evidence type="ECO:0000256" key="2">
    <source>
        <dbReference type="ARBA" id="ARBA00022695"/>
    </source>
</evidence>
<evidence type="ECO:0000256" key="7">
    <source>
        <dbReference type="ARBA" id="ARBA00048696"/>
    </source>
</evidence>
<evidence type="ECO:0000259" key="8">
    <source>
        <dbReference type="PROSITE" id="PS51459"/>
    </source>
</evidence>
<comment type="catalytic activity">
    <reaction evidence="6">
        <text>L-threonyl-[protein] + ATP = 3-O-(5'-adenylyl)-L-threonyl-[protein] + diphosphate</text>
        <dbReference type="Rhea" id="RHEA:54292"/>
        <dbReference type="Rhea" id="RHEA-COMP:11060"/>
        <dbReference type="Rhea" id="RHEA-COMP:13847"/>
        <dbReference type="ChEBI" id="CHEBI:30013"/>
        <dbReference type="ChEBI" id="CHEBI:30616"/>
        <dbReference type="ChEBI" id="CHEBI:33019"/>
        <dbReference type="ChEBI" id="CHEBI:138113"/>
        <dbReference type="EC" id="2.7.7.108"/>
    </reaction>
</comment>
<dbReference type="PROSITE" id="PS51459">
    <property type="entry name" value="FIDO"/>
    <property type="match status" value="1"/>
</dbReference>
<evidence type="ECO:0000256" key="4">
    <source>
        <dbReference type="ARBA" id="ARBA00022840"/>
    </source>
</evidence>